<feature type="transmembrane region" description="Helical" evidence="1">
    <location>
        <begin position="244"/>
        <end position="264"/>
    </location>
</feature>
<dbReference type="GeneID" id="18907963"/>
<dbReference type="EMBL" id="JH930473">
    <property type="protein sequence ID" value="EKM54283.1"/>
    <property type="molecule type" value="Genomic_DNA"/>
</dbReference>
<dbReference type="Pfam" id="PF20151">
    <property type="entry name" value="DUF6533"/>
    <property type="match status" value="1"/>
</dbReference>
<keyword evidence="4" id="KW-1185">Reference proteome</keyword>
<dbReference type="RefSeq" id="XP_007396982.1">
    <property type="nucleotide sequence ID" value="XM_007396920.1"/>
</dbReference>
<keyword evidence="1" id="KW-1133">Transmembrane helix</keyword>
<dbReference type="HOGENOM" id="CLU_035509_15_2_1"/>
<feature type="domain" description="DUF6533" evidence="2">
    <location>
        <begin position="24"/>
        <end position="69"/>
    </location>
</feature>
<organism evidence="3 4">
    <name type="scientific">Phanerochaete carnosa (strain HHB-10118-sp)</name>
    <name type="common">White-rot fungus</name>
    <name type="synonym">Peniophora carnosa</name>
    <dbReference type="NCBI Taxonomy" id="650164"/>
    <lineage>
        <taxon>Eukaryota</taxon>
        <taxon>Fungi</taxon>
        <taxon>Dikarya</taxon>
        <taxon>Basidiomycota</taxon>
        <taxon>Agaricomycotina</taxon>
        <taxon>Agaricomycetes</taxon>
        <taxon>Polyporales</taxon>
        <taxon>Phanerochaetaceae</taxon>
        <taxon>Phanerochaete</taxon>
    </lineage>
</organism>
<feature type="transmembrane region" description="Helical" evidence="1">
    <location>
        <begin position="100"/>
        <end position="118"/>
    </location>
</feature>
<feature type="transmembrane region" description="Helical" evidence="1">
    <location>
        <begin position="58"/>
        <end position="80"/>
    </location>
</feature>
<evidence type="ECO:0000259" key="2">
    <source>
        <dbReference type="Pfam" id="PF20151"/>
    </source>
</evidence>
<protein>
    <recommendedName>
        <fullName evidence="2">DUF6533 domain-containing protein</fullName>
    </recommendedName>
</protein>
<dbReference type="InterPro" id="IPR045340">
    <property type="entry name" value="DUF6533"/>
</dbReference>
<proteinExistence type="predicted"/>
<dbReference type="AlphaFoldDB" id="K5VS07"/>
<keyword evidence="1" id="KW-0812">Transmembrane</keyword>
<name>K5VS07_PHACS</name>
<feature type="transmembrane region" description="Helical" evidence="1">
    <location>
        <begin position="191"/>
        <end position="212"/>
    </location>
</feature>
<dbReference type="Proteomes" id="UP000008370">
    <property type="component" value="Unassembled WGS sequence"/>
</dbReference>
<dbReference type="KEGG" id="pco:PHACADRAFT_123217"/>
<evidence type="ECO:0000313" key="4">
    <source>
        <dbReference type="Proteomes" id="UP000008370"/>
    </source>
</evidence>
<dbReference type="STRING" id="650164.K5VS07"/>
<reference evidence="3 4" key="1">
    <citation type="journal article" date="2012" name="BMC Genomics">
        <title>Comparative genomics of the white-rot fungi, Phanerochaete carnosa and P. chrysosporium, to elucidate the genetic basis of the distinct wood types they colonize.</title>
        <authorList>
            <person name="Suzuki H."/>
            <person name="MacDonald J."/>
            <person name="Syed K."/>
            <person name="Salamov A."/>
            <person name="Hori C."/>
            <person name="Aerts A."/>
            <person name="Henrissat B."/>
            <person name="Wiebenga A."/>
            <person name="vanKuyk P.A."/>
            <person name="Barry K."/>
            <person name="Lindquist E."/>
            <person name="LaButti K."/>
            <person name="Lapidus A."/>
            <person name="Lucas S."/>
            <person name="Coutinho P."/>
            <person name="Gong Y."/>
            <person name="Samejima M."/>
            <person name="Mahadevan R."/>
            <person name="Abou-Zaid M."/>
            <person name="de Vries R.P."/>
            <person name="Igarashi K."/>
            <person name="Yadav J.S."/>
            <person name="Grigoriev I.V."/>
            <person name="Master E.R."/>
        </authorList>
    </citation>
    <scope>NUCLEOTIDE SEQUENCE [LARGE SCALE GENOMIC DNA]</scope>
    <source>
        <strain evidence="3 4">HHB-10118-sp</strain>
    </source>
</reference>
<gene>
    <name evidence="3" type="ORF">PHACADRAFT_123217</name>
</gene>
<keyword evidence="1" id="KW-0472">Membrane</keyword>
<evidence type="ECO:0000256" key="1">
    <source>
        <dbReference type="SAM" id="Phobius"/>
    </source>
</evidence>
<feature type="transmembrane region" description="Helical" evidence="1">
    <location>
        <begin position="125"/>
        <end position="148"/>
    </location>
</feature>
<evidence type="ECO:0000313" key="3">
    <source>
        <dbReference type="EMBL" id="EKM54283.1"/>
    </source>
</evidence>
<sequence length="329" mass="36953">MSGTGTSLDVSVVRYFYLKQVTSYSTTSSMLLLLHDFLSSFNQEVELVWLSPWSPPKIVYLVNRYSSIIMGSIYLITLFFGAHTPTRCMVLGAMGGWQSWISTTLVQVVLQTWLYAIYNHNRRPLYIISAISALLSGAVIVSLMHYAFKLRFIMSYPICVQAFASSSGAGDASASLGIKVDLDSTTKFSPWLLAIYLTWMIFTIFLLVLIAYKVWRTFRQQVLTLVGPGDEGGSLARILLRDSLCYGGIIFVLVLMNMAMTIFAPTALYQVGYGFSDVLPCILSSRILLNLRGWEKYKEARANLQDVRLSEWPTMFHLTEISHLTDSTA</sequence>
<accession>K5VS07</accession>
<dbReference type="OrthoDB" id="3266891at2759"/>
<dbReference type="InParanoid" id="K5VS07"/>